<keyword evidence="3" id="KW-1185">Reference proteome</keyword>
<accession>A0AAD6XNQ4</accession>
<evidence type="ECO:0000256" key="1">
    <source>
        <dbReference type="SAM" id="MobiDB-lite"/>
    </source>
</evidence>
<dbReference type="Proteomes" id="UP001222325">
    <property type="component" value="Unassembled WGS sequence"/>
</dbReference>
<proteinExistence type="predicted"/>
<protein>
    <recommendedName>
        <fullName evidence="4">AAA-ATPase-like domain-containing protein</fullName>
    </recommendedName>
</protein>
<evidence type="ECO:0000313" key="3">
    <source>
        <dbReference type="Proteomes" id="UP001222325"/>
    </source>
</evidence>
<evidence type="ECO:0000313" key="2">
    <source>
        <dbReference type="EMBL" id="KAJ7091921.1"/>
    </source>
</evidence>
<sequence length="647" mass="71704">MATPLNVLPESAVQEDTHAGYRTDSSDGPSFAELCKAIGYDSDSDSDDNYGKGFSYVAYPFLKSTDLAFSSPPSSWSTASARLKRTWDDKSDSNNEPSQKRPRRGQPSPQQRCLPHHSDDKFLNFCRRSETAFVDKTQVKKFDRHFGSLAVVTRDPRSIPRHSQHLCLFIDLADVSNSILDVAEMFLSTCAKQLQLRQPERFFKDENDNVFARLFELVASRGYTLFVAIDNYDVPLLHPTTPDTLASAGDIARIVDDYVWRPLLAGSDIIDKLLVAGAFPVKYPALESMDLESLPGFQLSCGFTEQETLDLAWSVLGTTPDMAEVQHSCGGYTFSATQPDHVAAHPLLHPQRVINQLSSLSSQHLHPDDAEDVSYRLLSNILRLPPSANVPGAVTPEDLIELLAAGAVENNERVTTLPFNAAALTLYHAGTLRVANSAALSQMYAAVDTDFTERYDLGTEFDAKLRGFSLSDNTTLLATVLSRILQDLSQASFGRRYEPTIHGVLELVLRSVVARSDKEVDPSILPATKRIIKVPGFPINLEDVWELSTLSLLGIWRAAYPNEGDTPTVEALRALHEELVQDNEEELLARPCAVWSSSLQAMEMRLVGDFFDAKPEYPQFLAVGGARVLLRQWPRVSVPIPNDSYNL</sequence>
<gene>
    <name evidence="2" type="ORF">B0H15DRAFT_973941</name>
</gene>
<organism evidence="2 3">
    <name type="scientific">Mycena belliarum</name>
    <dbReference type="NCBI Taxonomy" id="1033014"/>
    <lineage>
        <taxon>Eukaryota</taxon>
        <taxon>Fungi</taxon>
        <taxon>Dikarya</taxon>
        <taxon>Basidiomycota</taxon>
        <taxon>Agaricomycotina</taxon>
        <taxon>Agaricomycetes</taxon>
        <taxon>Agaricomycetidae</taxon>
        <taxon>Agaricales</taxon>
        <taxon>Marasmiineae</taxon>
        <taxon>Mycenaceae</taxon>
        <taxon>Mycena</taxon>
    </lineage>
</organism>
<evidence type="ECO:0008006" key="4">
    <source>
        <dbReference type="Google" id="ProtNLM"/>
    </source>
</evidence>
<feature type="region of interest" description="Disordered" evidence="1">
    <location>
        <begin position="69"/>
        <end position="116"/>
    </location>
</feature>
<name>A0AAD6XNQ4_9AGAR</name>
<dbReference type="EMBL" id="JARJCN010000019">
    <property type="protein sequence ID" value="KAJ7091921.1"/>
    <property type="molecule type" value="Genomic_DNA"/>
</dbReference>
<reference evidence="2" key="1">
    <citation type="submission" date="2023-03" db="EMBL/GenBank/DDBJ databases">
        <title>Massive genome expansion in bonnet fungi (Mycena s.s.) driven by repeated elements and novel gene families across ecological guilds.</title>
        <authorList>
            <consortium name="Lawrence Berkeley National Laboratory"/>
            <person name="Harder C.B."/>
            <person name="Miyauchi S."/>
            <person name="Viragh M."/>
            <person name="Kuo A."/>
            <person name="Thoen E."/>
            <person name="Andreopoulos B."/>
            <person name="Lu D."/>
            <person name="Skrede I."/>
            <person name="Drula E."/>
            <person name="Henrissat B."/>
            <person name="Morin E."/>
            <person name="Kohler A."/>
            <person name="Barry K."/>
            <person name="LaButti K."/>
            <person name="Morin E."/>
            <person name="Salamov A."/>
            <person name="Lipzen A."/>
            <person name="Mereny Z."/>
            <person name="Hegedus B."/>
            <person name="Baldrian P."/>
            <person name="Stursova M."/>
            <person name="Weitz H."/>
            <person name="Taylor A."/>
            <person name="Grigoriev I.V."/>
            <person name="Nagy L.G."/>
            <person name="Martin F."/>
            <person name="Kauserud H."/>
        </authorList>
    </citation>
    <scope>NUCLEOTIDE SEQUENCE</scope>
    <source>
        <strain evidence="2">CBHHK173m</strain>
    </source>
</reference>
<feature type="region of interest" description="Disordered" evidence="1">
    <location>
        <begin position="1"/>
        <end position="30"/>
    </location>
</feature>
<dbReference type="AlphaFoldDB" id="A0AAD6XNQ4"/>
<comment type="caution">
    <text evidence="2">The sequence shown here is derived from an EMBL/GenBank/DDBJ whole genome shotgun (WGS) entry which is preliminary data.</text>
</comment>
<feature type="compositionally biased region" description="Low complexity" evidence="1">
    <location>
        <begin position="70"/>
        <end position="81"/>
    </location>
</feature>
<feature type="compositionally biased region" description="Basic and acidic residues" evidence="1">
    <location>
        <begin position="15"/>
        <end position="25"/>
    </location>
</feature>